<keyword evidence="22" id="KW-1185">Reference proteome</keyword>
<evidence type="ECO:0000313" key="21">
    <source>
        <dbReference type="EMBL" id="CAI0548249.1"/>
    </source>
</evidence>
<feature type="compositionally biased region" description="Polar residues" evidence="17">
    <location>
        <begin position="1446"/>
        <end position="1461"/>
    </location>
</feature>
<feature type="compositionally biased region" description="Basic and acidic residues" evidence="17">
    <location>
        <begin position="1244"/>
        <end position="1253"/>
    </location>
</feature>
<dbReference type="GO" id="GO:0034647">
    <property type="term" value="F:histone H3K4me/H3K4me2/H3K4me3 demethylase activity"/>
    <property type="evidence" value="ECO:0007669"/>
    <property type="project" value="TreeGrafter"/>
</dbReference>
<evidence type="ECO:0000256" key="1">
    <source>
        <dbReference type="ARBA" id="ARBA00004123"/>
    </source>
</evidence>
<feature type="region of interest" description="Disordered" evidence="17">
    <location>
        <begin position="986"/>
        <end position="1010"/>
    </location>
</feature>
<dbReference type="PROSITE" id="PS51183">
    <property type="entry name" value="JMJN"/>
    <property type="match status" value="1"/>
</dbReference>
<comment type="catalytic activity">
    <reaction evidence="15">
        <text>N(6),N(6),N(6)-trimethyl-L-lysyl(27)-[histone H3] + 2-oxoglutarate + O2 = N(6),N(6)-dimethyl-L-lysyl(27)-[histone H3] + formaldehyde + succinate + CO2</text>
        <dbReference type="Rhea" id="RHEA:60228"/>
        <dbReference type="Rhea" id="RHEA-COMP:15535"/>
        <dbReference type="Rhea" id="RHEA-COMP:15539"/>
        <dbReference type="ChEBI" id="CHEBI:15379"/>
        <dbReference type="ChEBI" id="CHEBI:16526"/>
        <dbReference type="ChEBI" id="CHEBI:16810"/>
        <dbReference type="ChEBI" id="CHEBI:16842"/>
        <dbReference type="ChEBI" id="CHEBI:30031"/>
        <dbReference type="ChEBI" id="CHEBI:61961"/>
        <dbReference type="ChEBI" id="CHEBI:61976"/>
    </reaction>
    <physiologicalReaction direction="left-to-right" evidence="15">
        <dbReference type="Rhea" id="RHEA:60229"/>
    </physiologicalReaction>
</comment>
<keyword evidence="9" id="KW-0560">Oxidoreductase</keyword>
<organism evidence="21 22">
    <name type="scientific">Linum tenue</name>
    <dbReference type="NCBI Taxonomy" id="586396"/>
    <lineage>
        <taxon>Eukaryota</taxon>
        <taxon>Viridiplantae</taxon>
        <taxon>Streptophyta</taxon>
        <taxon>Embryophyta</taxon>
        <taxon>Tracheophyta</taxon>
        <taxon>Spermatophyta</taxon>
        <taxon>Magnoliopsida</taxon>
        <taxon>eudicotyledons</taxon>
        <taxon>Gunneridae</taxon>
        <taxon>Pentapetalae</taxon>
        <taxon>rosids</taxon>
        <taxon>fabids</taxon>
        <taxon>Malpighiales</taxon>
        <taxon>Linaceae</taxon>
        <taxon>Linum</taxon>
    </lineage>
</organism>
<dbReference type="GO" id="GO:0010628">
    <property type="term" value="P:positive regulation of gene expression"/>
    <property type="evidence" value="ECO:0007669"/>
    <property type="project" value="UniProtKB-ARBA"/>
</dbReference>
<dbReference type="Pfam" id="PF02373">
    <property type="entry name" value="JmjC"/>
    <property type="match status" value="1"/>
</dbReference>
<keyword evidence="12" id="KW-0804">Transcription</keyword>
<dbReference type="InterPro" id="IPR003347">
    <property type="entry name" value="JmjC_dom"/>
</dbReference>
<feature type="region of interest" description="Disordered" evidence="17">
    <location>
        <begin position="1225"/>
        <end position="1265"/>
    </location>
</feature>
<feature type="compositionally biased region" description="Basic and acidic residues" evidence="17">
    <location>
        <begin position="1044"/>
        <end position="1060"/>
    </location>
</feature>
<evidence type="ECO:0000256" key="7">
    <source>
        <dbReference type="ARBA" id="ARBA00022853"/>
    </source>
</evidence>
<feature type="domain" description="C2H2-type" evidence="18">
    <location>
        <begin position="1501"/>
        <end position="1530"/>
    </location>
</feature>
<feature type="compositionally biased region" description="Polar residues" evidence="17">
    <location>
        <begin position="1354"/>
        <end position="1385"/>
    </location>
</feature>
<dbReference type="Proteomes" id="UP001154282">
    <property type="component" value="Unassembled WGS sequence"/>
</dbReference>
<dbReference type="Gene3D" id="3.30.160.60">
    <property type="entry name" value="Classic Zinc Finger"/>
    <property type="match status" value="1"/>
</dbReference>
<evidence type="ECO:0000259" key="20">
    <source>
        <dbReference type="PROSITE" id="PS51184"/>
    </source>
</evidence>
<evidence type="ECO:0000256" key="12">
    <source>
        <dbReference type="ARBA" id="ARBA00023163"/>
    </source>
</evidence>
<evidence type="ECO:0000256" key="17">
    <source>
        <dbReference type="SAM" id="MobiDB-lite"/>
    </source>
</evidence>
<feature type="compositionally biased region" description="Basic and acidic residues" evidence="17">
    <location>
        <begin position="1311"/>
        <end position="1322"/>
    </location>
</feature>
<comment type="similarity">
    <text evidence="2">Belongs to the JHDM3 histone demethylase family.</text>
</comment>
<dbReference type="GO" id="GO:0000785">
    <property type="term" value="C:chromatin"/>
    <property type="evidence" value="ECO:0007669"/>
    <property type="project" value="TreeGrafter"/>
</dbReference>
<dbReference type="FunFam" id="3.30.160.60:FF:000747">
    <property type="entry name" value="Probable lysine-specific demethylase ELF6"/>
    <property type="match status" value="1"/>
</dbReference>
<feature type="region of interest" description="Disordered" evidence="17">
    <location>
        <begin position="664"/>
        <end position="706"/>
    </location>
</feature>
<dbReference type="SMART" id="SM00545">
    <property type="entry name" value="JmjN"/>
    <property type="match status" value="1"/>
</dbReference>
<evidence type="ECO:0000259" key="18">
    <source>
        <dbReference type="PROSITE" id="PS50157"/>
    </source>
</evidence>
<dbReference type="Gene3D" id="2.60.120.650">
    <property type="entry name" value="Cupin"/>
    <property type="match status" value="1"/>
</dbReference>
<feature type="domain" description="C2H2-type" evidence="18">
    <location>
        <begin position="1531"/>
        <end position="1560"/>
    </location>
</feature>
<keyword evidence="8" id="KW-0223">Dioxygenase</keyword>
<evidence type="ECO:0000256" key="9">
    <source>
        <dbReference type="ARBA" id="ARBA00023002"/>
    </source>
</evidence>
<keyword evidence="7" id="KW-0156">Chromatin regulator</keyword>
<feature type="domain" description="C2H2-type" evidence="18">
    <location>
        <begin position="1561"/>
        <end position="1592"/>
    </location>
</feature>
<comment type="catalytic activity">
    <reaction evidence="14">
        <text>N(6),N(6)-dimethyl-L-lysyl(27)-[histone H3] + 2-oxoglutarate + O2 = N(6)-methyl-L-lysyl(27)-[histone H3] + formaldehyde + succinate + CO2</text>
        <dbReference type="Rhea" id="RHEA:60232"/>
        <dbReference type="Rhea" id="RHEA-COMP:15539"/>
        <dbReference type="Rhea" id="RHEA-COMP:15544"/>
        <dbReference type="ChEBI" id="CHEBI:15379"/>
        <dbReference type="ChEBI" id="CHEBI:16526"/>
        <dbReference type="ChEBI" id="CHEBI:16810"/>
        <dbReference type="ChEBI" id="CHEBI:16842"/>
        <dbReference type="ChEBI" id="CHEBI:30031"/>
        <dbReference type="ChEBI" id="CHEBI:61929"/>
        <dbReference type="ChEBI" id="CHEBI:61976"/>
    </reaction>
    <physiologicalReaction direction="left-to-right" evidence="14">
        <dbReference type="Rhea" id="RHEA:60233"/>
    </physiologicalReaction>
</comment>
<evidence type="ECO:0000256" key="4">
    <source>
        <dbReference type="ARBA" id="ARBA00022737"/>
    </source>
</evidence>
<feature type="compositionally biased region" description="Basic residues" evidence="17">
    <location>
        <begin position="994"/>
        <end position="1003"/>
    </location>
</feature>
<evidence type="ECO:0000256" key="15">
    <source>
        <dbReference type="ARBA" id="ARBA00051751"/>
    </source>
</evidence>
<comment type="caution">
    <text evidence="21">The sequence shown here is derived from an EMBL/GenBank/DDBJ whole genome shotgun (WGS) entry which is preliminary data.</text>
</comment>
<dbReference type="FunFam" id="2.60.120.650:FF:000023">
    <property type="entry name" value="Probable lysine-specific demethylase ELF6"/>
    <property type="match status" value="1"/>
</dbReference>
<keyword evidence="4" id="KW-0677">Repeat</keyword>
<comment type="subcellular location">
    <subcellularLocation>
        <location evidence="1">Nucleus</location>
    </subcellularLocation>
</comment>
<dbReference type="SUPFAM" id="SSF57667">
    <property type="entry name" value="beta-beta-alpha zinc fingers"/>
    <property type="match status" value="2"/>
</dbReference>
<keyword evidence="11" id="KW-0805">Transcription regulation</keyword>
<dbReference type="PROSITE" id="PS51184">
    <property type="entry name" value="JMJC"/>
    <property type="match status" value="1"/>
</dbReference>
<dbReference type="GO" id="GO:2000028">
    <property type="term" value="P:regulation of photoperiodism, flowering"/>
    <property type="evidence" value="ECO:0007669"/>
    <property type="project" value="UniProtKB-ARBA"/>
</dbReference>
<evidence type="ECO:0000259" key="19">
    <source>
        <dbReference type="PROSITE" id="PS51183"/>
    </source>
</evidence>
<dbReference type="GO" id="GO:0009826">
    <property type="term" value="P:unidimensional cell growth"/>
    <property type="evidence" value="ECO:0007669"/>
    <property type="project" value="UniProtKB-ARBA"/>
</dbReference>
<keyword evidence="10" id="KW-0408">Iron</keyword>
<dbReference type="InterPro" id="IPR036236">
    <property type="entry name" value="Znf_C2H2_sf"/>
</dbReference>
<dbReference type="GO" id="GO:0009741">
    <property type="term" value="P:response to brassinosteroid"/>
    <property type="evidence" value="ECO:0007669"/>
    <property type="project" value="UniProtKB-ARBA"/>
</dbReference>
<dbReference type="SMART" id="SM00558">
    <property type="entry name" value="JmjC"/>
    <property type="match status" value="1"/>
</dbReference>
<dbReference type="PROSITE" id="PS50157">
    <property type="entry name" value="ZINC_FINGER_C2H2_2"/>
    <property type="match status" value="3"/>
</dbReference>
<keyword evidence="3" id="KW-0479">Metal-binding</keyword>
<evidence type="ECO:0008006" key="23">
    <source>
        <dbReference type="Google" id="ProtNLM"/>
    </source>
</evidence>
<dbReference type="GO" id="GO:0005634">
    <property type="term" value="C:nucleus"/>
    <property type="evidence" value="ECO:0007669"/>
    <property type="project" value="UniProtKB-SubCell"/>
</dbReference>
<dbReference type="PANTHER" id="PTHR10694:SF38">
    <property type="entry name" value="LYSINE-SPECIFIC DEMETHYLASE REF6"/>
    <property type="match status" value="1"/>
</dbReference>
<evidence type="ECO:0000256" key="11">
    <source>
        <dbReference type="ARBA" id="ARBA00023015"/>
    </source>
</evidence>
<evidence type="ECO:0000256" key="6">
    <source>
        <dbReference type="ARBA" id="ARBA00022833"/>
    </source>
</evidence>
<dbReference type="GO" id="GO:0048580">
    <property type="term" value="P:regulation of post-embryonic development"/>
    <property type="evidence" value="ECO:0007669"/>
    <property type="project" value="UniProtKB-ARBA"/>
</dbReference>
<reference evidence="21" key="1">
    <citation type="submission" date="2022-08" db="EMBL/GenBank/DDBJ databases">
        <authorList>
            <person name="Gutierrez-Valencia J."/>
        </authorList>
    </citation>
    <scope>NUCLEOTIDE SEQUENCE</scope>
</reference>
<evidence type="ECO:0000313" key="22">
    <source>
        <dbReference type="Proteomes" id="UP001154282"/>
    </source>
</evidence>
<dbReference type="PANTHER" id="PTHR10694">
    <property type="entry name" value="LYSINE-SPECIFIC DEMETHYLASE"/>
    <property type="match status" value="1"/>
</dbReference>
<dbReference type="PROSITE" id="PS00028">
    <property type="entry name" value="ZINC_FINGER_C2H2_1"/>
    <property type="match status" value="3"/>
</dbReference>
<dbReference type="GO" id="GO:0040029">
    <property type="term" value="P:epigenetic regulation of gene expression"/>
    <property type="evidence" value="ECO:0007669"/>
    <property type="project" value="UniProtKB-ARBA"/>
</dbReference>
<evidence type="ECO:0000256" key="2">
    <source>
        <dbReference type="ARBA" id="ARBA00009711"/>
    </source>
</evidence>
<evidence type="ECO:0000256" key="13">
    <source>
        <dbReference type="ARBA" id="ARBA00023242"/>
    </source>
</evidence>
<feature type="compositionally biased region" description="Basic residues" evidence="17">
    <location>
        <begin position="1034"/>
        <end position="1043"/>
    </location>
</feature>
<feature type="domain" description="JmjC" evidence="20">
    <location>
        <begin position="193"/>
        <end position="362"/>
    </location>
</feature>
<dbReference type="SUPFAM" id="SSF51197">
    <property type="entry name" value="Clavaminate synthase-like"/>
    <property type="match status" value="1"/>
</dbReference>
<feature type="region of interest" description="Disordered" evidence="17">
    <location>
        <begin position="1291"/>
        <end position="1470"/>
    </location>
</feature>
<sequence length="1594" mass="178821">MAASGGLAAEPPREDVLQWLKNLPLAPEYHPTLAEFQDPIGYIFKIEKEASQYGICKIVPPVLQSPKKTAIANLNRSLAARVGASSPPTFATRQQQIGFCPRKPRPVQKPVWQSGAHYTFQEFEAKAKSFEKSYLKKYTKKGGTLSPLETETLYWKATVDQPFSVEYANDMPGSAFSVRKNSGREGILVEGITVGETEWNMRGIARAKGSLLRFMKEEIPGVTSPMLYIAMMFSWFAWHVEDHDLHSLNYMHMGAGKTWYGVPKEAAVAFEEVVRVHGYGGEINPLVTFAVLGEKTTVMSPEVFIRAGVPCCRLVQNAGEFVVTFPRAYHSGFSHGFNCAEASNIATPEWLRVAKDAAIRRASINYPPMVSHFQLLYDLASELCSRLTVNSGAKPRSSRLKEKQKGVGEMVTKEMFVKNVIHNNDLLHNLGNGSPVVLLPRSSSDISLCLNFRVGSQFVKPFGLFAHKGLMDKARSSSGSHETMLDRSGVIDKVKGMGQLKTKFGSPCEGNTLPTLNHRGNVHILEGDNERMVMRDNRCPDQRLFSCVTCGILNYDCVAIIQPREAAARYFMSADCSFFNDWTVVSGISKDAFVAADGDASTSTTRTVQENSGLGPYDGVLQSANHPRQMVDQSIVAVLEDTKQENESSALGLLALNYGDSSSDLDEDLGGSPYNDDDHNRANSLSEGNHQHQDSASPFKEEFPDDTASYNTVSQQKLDSGGRDTVFLQNLENNVQHHEGPRPVNYVDGNQILDRSSIASRNGDLADTESTRCIRAIVPQEDTAGALLSPGCDEDSSRMHVFCLEHAVEVEQQLRRIGGVHIFLLCHPDYPGLEEQAKLVSEELGTDYLWKETDFRAATKEDEKRIQSALDIEESIPGNCDWAVKLGINLFYSSNLSWSPLYSKQMAYNSVIYNAFGRASPVSSPKKSANNVSGRSGKQRKMVVGKWCGRVWMSNQVHPFIAKWDSQYPDQEEKLEVQETHVLQRETTRVSVKSGKRKKRPTAKKPSVTKVVPMETEEAAASDDLGVSHKQFRRLNSRKRTGGPRREVSADNSVEKHDESLHRKKIATAIVNEDIDSDDSLHQYKNTRSEQAKHFDCEKHSGFYETARKAPKKQLRTPRVSQTKCVEKESEASDDSLLQQNNIFQWHGRVPRSNMQMKLLEREQPGFGAPLEEESSQKSHKVYQRRKGKCIAEKEDAAAAPSEMTESIISHRQNSYSRIPEEAVFDDDNDSLDGVQWHTTSVSEVERGPRSSEREDDMSDDASNYNDRRAIMLRGKDPIFDSTEDLVVSDDPLYNEDAHQRTIPRGNKRAKVTEERQHDFTRKTPRGNKRTKFIKGEMEDDVVPDDLPGERYDQQQQGRTLRSKQQMKPVATLSQMKSQTPQQLRSGKKPMQKETLPLSVTQQKRHFKDDDESDQEGGPSTRLRKRPSKSTSQVSGTNKSNKEKQGGSSSRIKVMKSSTPSAGGRSKSVKVKEMEAQYQCDIDGCTMSFGSKQELNVHKRNICPVKGCGKVFFSHKYLVQHRRVHVDDRPLKCPWKGCKMSFKWAWARTEHIRVHTGARPYVCAEEGCCQTFRFVSDFSRHKRKTGHIGRKDSE</sequence>
<dbReference type="SMART" id="SM00355">
    <property type="entry name" value="ZnF_C2H2"/>
    <property type="match status" value="4"/>
</dbReference>
<keyword evidence="13" id="KW-0539">Nucleus</keyword>
<feature type="region of interest" description="Disordered" evidence="17">
    <location>
        <begin position="1034"/>
        <end position="1060"/>
    </location>
</feature>
<proteinExistence type="inferred from homology"/>
<feature type="domain" description="JmjN" evidence="19">
    <location>
        <begin position="26"/>
        <end position="67"/>
    </location>
</feature>
<accession>A0AAV0QRX0</accession>
<evidence type="ECO:0000256" key="14">
    <source>
        <dbReference type="ARBA" id="ARBA00050682"/>
    </source>
</evidence>
<evidence type="ECO:0000256" key="5">
    <source>
        <dbReference type="ARBA" id="ARBA00022771"/>
    </source>
</evidence>
<feature type="compositionally biased region" description="Polar residues" evidence="17">
    <location>
        <begin position="1429"/>
        <end position="1439"/>
    </location>
</feature>
<dbReference type="GO" id="GO:0071558">
    <property type="term" value="F:histone H3K27me2/H3K27me3 demethylase activity"/>
    <property type="evidence" value="ECO:0007669"/>
    <property type="project" value="UniProtKB-ARBA"/>
</dbReference>
<evidence type="ECO:0000256" key="3">
    <source>
        <dbReference type="ARBA" id="ARBA00022723"/>
    </source>
</evidence>
<dbReference type="InterPro" id="IPR003349">
    <property type="entry name" value="JmjN"/>
</dbReference>
<dbReference type="GO" id="GO:0008270">
    <property type="term" value="F:zinc ion binding"/>
    <property type="evidence" value="ECO:0007669"/>
    <property type="project" value="UniProtKB-KW"/>
</dbReference>
<dbReference type="InterPro" id="IPR013087">
    <property type="entry name" value="Znf_C2H2_type"/>
</dbReference>
<name>A0AAV0QRX0_9ROSI</name>
<evidence type="ECO:0000256" key="8">
    <source>
        <dbReference type="ARBA" id="ARBA00022964"/>
    </source>
</evidence>
<keyword evidence="6" id="KW-0862">Zinc</keyword>
<keyword evidence="5 16" id="KW-0863">Zinc-finger</keyword>
<evidence type="ECO:0000256" key="16">
    <source>
        <dbReference type="PROSITE-ProRule" id="PRU00042"/>
    </source>
</evidence>
<dbReference type="Pfam" id="PF02375">
    <property type="entry name" value="JmjN"/>
    <property type="match status" value="1"/>
</dbReference>
<protein>
    <recommendedName>
        <fullName evidence="23">Lysine-specific demethylase REF6</fullName>
    </recommendedName>
</protein>
<dbReference type="EMBL" id="CAMGYJ010000010">
    <property type="protein sequence ID" value="CAI0548249.1"/>
    <property type="molecule type" value="Genomic_DNA"/>
</dbReference>
<evidence type="ECO:0000256" key="10">
    <source>
        <dbReference type="ARBA" id="ARBA00023004"/>
    </source>
</evidence>
<gene>
    <name evidence="21" type="ORF">LITE_LOCUS44706</name>
</gene>
<feature type="compositionally biased region" description="Basic residues" evidence="17">
    <location>
        <begin position="1323"/>
        <end position="1333"/>
    </location>
</feature>